<dbReference type="InterPro" id="IPR025129">
    <property type="entry name" value="DUF4055"/>
</dbReference>
<dbReference type="Pfam" id="PF13264">
    <property type="entry name" value="DUF4055"/>
    <property type="match status" value="1"/>
</dbReference>
<name>A0ABM6IIW9_9RHOB</name>
<evidence type="ECO:0000313" key="3">
    <source>
        <dbReference type="Proteomes" id="UP000185622"/>
    </source>
</evidence>
<gene>
    <name evidence="2" type="ORF">BMG03_13790</name>
</gene>
<feature type="domain" description="DUF4055" evidence="1">
    <location>
        <begin position="231"/>
        <end position="368"/>
    </location>
</feature>
<evidence type="ECO:0000313" key="2">
    <source>
        <dbReference type="EMBL" id="AQS48746.1"/>
    </source>
</evidence>
<dbReference type="Proteomes" id="UP000185622">
    <property type="component" value="Chromosome"/>
</dbReference>
<sequence>MTYARYDKLQSEYRLIRDCLEGEQAVKDAGRLYTPKPDGMTTANYTAYVQRGCFYDAPAMTLRALVGLALRKDPVIKLPARLEPMRLNATNENAPMTVLIEDAVREGMSMGRFGLLLDFPPAGNSANTVPHISTFDAEAIEDYQTAYVDGRKVLTRVWLVSDETYEEAEVSYELILEDTIYKFRRFIRDQHQTRVDVGEEIIPTVNGKALDHIPFLMVSHEGLRPEEVRPPFSGLCRVAISHFRNSCDREHAIFLTSAPTPWISGSLPADKVTTTIGAGALWTLPEGCQVGMLEFTGAGVAAQKDLMEEKIETMVSLGARMLSATMNRNETLGTATQRTRAELSLLHGTVVSVEAGINHLLRLAAEWMGENPEEAAITLSRDFIEITIDPKMVEAQMKLWMGGMISRATLYENLQAGEIARADRPWQDELAMIESEGGDLSAPVHRMGFP</sequence>
<keyword evidence="3" id="KW-1185">Reference proteome</keyword>
<proteinExistence type="predicted"/>
<accession>A0ABM6IIW9</accession>
<dbReference type="EMBL" id="CP019437">
    <property type="protein sequence ID" value="AQS48746.1"/>
    <property type="molecule type" value="Genomic_DNA"/>
</dbReference>
<organism evidence="2 3">
    <name type="scientific">Thioclava nitratireducens</name>
    <dbReference type="NCBI Taxonomy" id="1915078"/>
    <lineage>
        <taxon>Bacteria</taxon>
        <taxon>Pseudomonadati</taxon>
        <taxon>Pseudomonadota</taxon>
        <taxon>Alphaproteobacteria</taxon>
        <taxon>Rhodobacterales</taxon>
        <taxon>Paracoccaceae</taxon>
        <taxon>Thioclava</taxon>
    </lineage>
</organism>
<reference evidence="2 3" key="1">
    <citation type="submission" date="2017-01" db="EMBL/GenBank/DDBJ databases">
        <title>The complete genome sequence of a sulfur-oxidizing marine bacterium Thioclava sp. 25B10_4T.</title>
        <authorList>
            <person name="Liu Y."/>
            <person name="Lai Q."/>
            <person name="Shao Z."/>
        </authorList>
    </citation>
    <scope>NUCLEOTIDE SEQUENCE [LARGE SCALE GENOMIC DNA]</scope>
    <source>
        <strain evidence="2 3">25B10_4</strain>
    </source>
</reference>
<protein>
    <recommendedName>
        <fullName evidence="1">DUF4055 domain-containing protein</fullName>
    </recommendedName>
</protein>
<evidence type="ECO:0000259" key="1">
    <source>
        <dbReference type="Pfam" id="PF13264"/>
    </source>
</evidence>
<dbReference type="RefSeq" id="WP_075775565.1">
    <property type="nucleotide sequence ID" value="NZ_CP019437.1"/>
</dbReference>